<name>A0ABV5DSS6_9ACTN</name>
<protein>
    <submittedName>
        <fullName evidence="2">Lasso peptide biosynthesis B2 protein</fullName>
    </submittedName>
</protein>
<feature type="domain" description="Microcin J25-processing protein McjB C-terminal" evidence="1">
    <location>
        <begin position="26"/>
        <end position="133"/>
    </location>
</feature>
<evidence type="ECO:0000259" key="1">
    <source>
        <dbReference type="Pfam" id="PF13471"/>
    </source>
</evidence>
<dbReference type="InterPro" id="IPR032708">
    <property type="entry name" value="McjB_C"/>
</dbReference>
<dbReference type="InterPro" id="IPR053521">
    <property type="entry name" value="McjB-like"/>
</dbReference>
<organism evidence="2 3">
    <name type="scientific">Nocardiopsis alba</name>
    <dbReference type="NCBI Taxonomy" id="53437"/>
    <lineage>
        <taxon>Bacteria</taxon>
        <taxon>Bacillati</taxon>
        <taxon>Actinomycetota</taxon>
        <taxon>Actinomycetes</taxon>
        <taxon>Streptosporangiales</taxon>
        <taxon>Nocardiopsidaceae</taxon>
        <taxon>Nocardiopsis</taxon>
    </lineage>
</organism>
<keyword evidence="3" id="KW-1185">Reference proteome</keyword>
<dbReference type="EMBL" id="JAYMRS010000002">
    <property type="protein sequence ID" value="MFB8767637.1"/>
    <property type="molecule type" value="Genomic_DNA"/>
</dbReference>
<accession>A0ABV5DSS6</accession>
<proteinExistence type="predicted"/>
<comment type="caution">
    <text evidence="2">The sequence shown here is derived from an EMBL/GenBank/DDBJ whole genome shotgun (WGS) entry which is preliminary data.</text>
</comment>
<dbReference type="RefSeq" id="WP_376737046.1">
    <property type="nucleotide sequence ID" value="NZ_JAYMRS010000002.1"/>
</dbReference>
<sequence>MTVPVALEQSTRPPLRYRLLARCVVLPARLMTRMSPGRIRSVLAFLAGSAGPAGFAEALAARNAVVHVSRRCAGPGCLQRSIATFLLCRIRGTVPEWCTGVRVSPFRAHAWVEVDGSPVGELGEVRHFHKVMTVRPVIVVRDDD</sequence>
<reference evidence="2 3" key="1">
    <citation type="submission" date="2024-01" db="EMBL/GenBank/DDBJ databases">
        <title>Genome mining of biosynthetic gene clusters to explore secondary metabolites of Streptomyces sp.</title>
        <authorList>
            <person name="Baig A."/>
            <person name="Ajitkumar Shintre N."/>
            <person name="Kumar H."/>
            <person name="Anbarasu A."/>
            <person name="Ramaiah S."/>
        </authorList>
    </citation>
    <scope>NUCLEOTIDE SEQUENCE [LARGE SCALE GENOMIC DNA]</scope>
    <source>
        <strain evidence="2 3">A01</strain>
    </source>
</reference>
<gene>
    <name evidence="2" type="ORF">VSQ78_07965</name>
</gene>
<dbReference type="Pfam" id="PF13471">
    <property type="entry name" value="Transglut_core3"/>
    <property type="match status" value="1"/>
</dbReference>
<dbReference type="NCBIfam" id="NF033537">
    <property type="entry name" value="lasso_biosyn_B2"/>
    <property type="match status" value="1"/>
</dbReference>
<evidence type="ECO:0000313" key="2">
    <source>
        <dbReference type="EMBL" id="MFB8767637.1"/>
    </source>
</evidence>
<evidence type="ECO:0000313" key="3">
    <source>
        <dbReference type="Proteomes" id="UP001585053"/>
    </source>
</evidence>
<dbReference type="Proteomes" id="UP001585053">
    <property type="component" value="Unassembled WGS sequence"/>
</dbReference>